<dbReference type="InterPro" id="IPR006869">
    <property type="entry name" value="DUF547"/>
</dbReference>
<organism evidence="3 4">
    <name type="scientific">Heracleum sosnowskyi</name>
    <dbReference type="NCBI Taxonomy" id="360622"/>
    <lineage>
        <taxon>Eukaryota</taxon>
        <taxon>Viridiplantae</taxon>
        <taxon>Streptophyta</taxon>
        <taxon>Embryophyta</taxon>
        <taxon>Tracheophyta</taxon>
        <taxon>Spermatophyta</taxon>
        <taxon>Magnoliopsida</taxon>
        <taxon>eudicotyledons</taxon>
        <taxon>Gunneridae</taxon>
        <taxon>Pentapetalae</taxon>
        <taxon>asterids</taxon>
        <taxon>campanulids</taxon>
        <taxon>Apiales</taxon>
        <taxon>Apiaceae</taxon>
        <taxon>Apioideae</taxon>
        <taxon>apioid superclade</taxon>
        <taxon>Tordylieae</taxon>
        <taxon>Tordyliinae</taxon>
        <taxon>Heracleum</taxon>
    </lineage>
</organism>
<feature type="region of interest" description="Disordered" evidence="1">
    <location>
        <begin position="79"/>
        <end position="102"/>
    </location>
</feature>
<dbReference type="AlphaFoldDB" id="A0AAD8IXI4"/>
<protein>
    <submittedName>
        <fullName evidence="3">DUF547 domain-containing protein</fullName>
    </submittedName>
</protein>
<dbReference type="EMBL" id="JAUIZM010000003">
    <property type="protein sequence ID" value="KAK1393441.1"/>
    <property type="molecule type" value="Genomic_DNA"/>
</dbReference>
<evidence type="ECO:0000256" key="1">
    <source>
        <dbReference type="SAM" id="MobiDB-lite"/>
    </source>
</evidence>
<evidence type="ECO:0000313" key="3">
    <source>
        <dbReference type="EMBL" id="KAK1393441.1"/>
    </source>
</evidence>
<accession>A0AAD8IXI4</accession>
<feature type="region of interest" description="Disordered" evidence="1">
    <location>
        <begin position="203"/>
        <end position="228"/>
    </location>
</feature>
<evidence type="ECO:0000259" key="2">
    <source>
        <dbReference type="Pfam" id="PF04784"/>
    </source>
</evidence>
<feature type="compositionally biased region" description="Polar residues" evidence="1">
    <location>
        <begin position="91"/>
        <end position="102"/>
    </location>
</feature>
<reference evidence="3" key="2">
    <citation type="submission" date="2023-05" db="EMBL/GenBank/DDBJ databases">
        <authorList>
            <person name="Schelkunov M.I."/>
        </authorList>
    </citation>
    <scope>NUCLEOTIDE SEQUENCE</scope>
    <source>
        <strain evidence="3">Hsosn_3</strain>
        <tissue evidence="3">Leaf</tissue>
    </source>
</reference>
<dbReference type="Pfam" id="PF04784">
    <property type="entry name" value="DUF547"/>
    <property type="match status" value="1"/>
</dbReference>
<feature type="compositionally biased region" description="Low complexity" evidence="1">
    <location>
        <begin position="205"/>
        <end position="223"/>
    </location>
</feature>
<reference evidence="3" key="1">
    <citation type="submission" date="2023-02" db="EMBL/GenBank/DDBJ databases">
        <title>Genome of toxic invasive species Heracleum sosnowskyi carries increased number of genes despite the absence of recent whole-genome duplications.</title>
        <authorList>
            <person name="Schelkunov M."/>
            <person name="Shtratnikova V."/>
            <person name="Makarenko M."/>
            <person name="Klepikova A."/>
            <person name="Omelchenko D."/>
            <person name="Novikova G."/>
            <person name="Obukhova E."/>
            <person name="Bogdanov V."/>
            <person name="Penin A."/>
            <person name="Logacheva M."/>
        </authorList>
    </citation>
    <scope>NUCLEOTIDE SEQUENCE</scope>
    <source>
        <strain evidence="3">Hsosn_3</strain>
        <tissue evidence="3">Leaf</tissue>
    </source>
</reference>
<dbReference type="Proteomes" id="UP001237642">
    <property type="component" value="Unassembled WGS sequence"/>
</dbReference>
<dbReference type="PANTHER" id="PTHR23054:SF15">
    <property type="entry name" value="OS08G0515700 PROTEIN"/>
    <property type="match status" value="1"/>
</dbReference>
<evidence type="ECO:0000313" key="4">
    <source>
        <dbReference type="Proteomes" id="UP001237642"/>
    </source>
</evidence>
<feature type="compositionally biased region" description="Low complexity" evidence="1">
    <location>
        <begin position="80"/>
        <end position="90"/>
    </location>
</feature>
<feature type="region of interest" description="Disordered" evidence="1">
    <location>
        <begin position="1"/>
        <end position="46"/>
    </location>
</feature>
<gene>
    <name evidence="3" type="ORF">POM88_012497</name>
</gene>
<sequence>MLRAKHSFHSSPYSSFQCAPQDGQSPRNQHFLNSSPRPSSQYKPSSAELVKEITNLEGEIIYLERYLLSLYRGAFEQHYSSSPGESGTSSQNKSDTESQNSSDKCCLRLEPKLCKDSPDNYNHRLPFACSVAGSDEQKHASTPKSSYKTGWATANQGHRSLADHLVTSRMDVNLSRPDRLSEEIVRCMSSIYCKLADPADPTPRNAALSASSNSSLSSSSTLSPRNISENWSPQFNEDAVGSQIQGFKEAGSNVAAKMLQNFKLLVKNLEKVEPLKMTREEKLAFWINIHNALAMHAHLAYGTSNYVKSNAILKAAYTVGGQYINADIIQSSILGIRSHYTAPWLDTLLSPGKKSKAVSSKHVYSFDYPEPLVHFALCSGAFSDPSVRIYTADNIFKDLRLAKEEFIQATVYVHKETKVCLPKMLEDFAKDMSLNMTGLLDIVSACLSEAEQKAIARCVKGKPEKYISWLGQNSKFGYVINREAVAERRLSV</sequence>
<proteinExistence type="predicted"/>
<name>A0AAD8IXI4_9APIA</name>
<comment type="caution">
    <text evidence="3">The sequence shown here is derived from an EMBL/GenBank/DDBJ whole genome shotgun (WGS) entry which is preliminary data.</text>
</comment>
<feature type="compositionally biased region" description="Polar residues" evidence="1">
    <location>
        <begin position="9"/>
        <end position="44"/>
    </location>
</feature>
<keyword evidence="4" id="KW-1185">Reference proteome</keyword>
<feature type="domain" description="DUF547" evidence="2">
    <location>
        <begin position="276"/>
        <end position="407"/>
    </location>
</feature>
<dbReference type="PANTHER" id="PTHR23054">
    <property type="entry name" value="TERNARY COMPLEX FACTOR MIP1, LEUCINE-ZIPPER-RELATED"/>
    <property type="match status" value="1"/>
</dbReference>